<keyword evidence="2" id="KW-1185">Reference proteome</keyword>
<gene>
    <name evidence="1" type="ORF">FX987_00183</name>
</gene>
<evidence type="ECO:0000313" key="1">
    <source>
        <dbReference type="EMBL" id="QKS22441.1"/>
    </source>
</evidence>
<evidence type="ECO:0000313" key="2">
    <source>
        <dbReference type="Proteomes" id="UP000509761"/>
    </source>
</evidence>
<accession>A0A653MX53</accession>
<dbReference type="AlphaFoldDB" id="A0A653MX53"/>
<reference evidence="1 2" key="1">
    <citation type="submission" date="2019-12" db="EMBL/GenBank/DDBJ databases">
        <title>Genome sequencing and assembly of endphytes of Porphyra tenera.</title>
        <authorList>
            <person name="Park J.M."/>
            <person name="Shin R."/>
            <person name="Jo S.H."/>
        </authorList>
    </citation>
    <scope>NUCLEOTIDE SEQUENCE [LARGE SCALE GENOMIC DNA]</scope>
    <source>
        <strain evidence="1 2">GPM3</strain>
    </source>
</reference>
<protein>
    <submittedName>
        <fullName evidence="1">Uncharacterized protein</fullName>
    </submittedName>
</protein>
<dbReference type="EMBL" id="CP054580">
    <property type="protein sequence ID" value="QKS22441.1"/>
    <property type="molecule type" value="Genomic_DNA"/>
</dbReference>
<sequence>MANKYPHTPDGRYFVAKNRLWRCTDPRLDEDEKRTHIKALMKARRAVRTAQQQDDEDALRQARNAVQSAKEALGERGPVWWDDDAPDEGGLAPHNSSYAEWWESKRQLP</sequence>
<dbReference type="RefSeq" id="WP_022520518.1">
    <property type="nucleotide sequence ID" value="NZ_CBDIPO010000003.1"/>
</dbReference>
<accession>A0A6N0YWX0</accession>
<dbReference type="GeneID" id="69284176"/>
<name>A0A653MX53_9GAMM</name>
<organism evidence="1 2">
    <name type="scientific">Vreelandella titanicae</name>
    <dbReference type="NCBI Taxonomy" id="664683"/>
    <lineage>
        <taxon>Bacteria</taxon>
        <taxon>Pseudomonadati</taxon>
        <taxon>Pseudomonadota</taxon>
        <taxon>Gammaproteobacteria</taxon>
        <taxon>Oceanospirillales</taxon>
        <taxon>Halomonadaceae</taxon>
        <taxon>Vreelandella</taxon>
    </lineage>
</organism>
<dbReference type="Proteomes" id="UP000509761">
    <property type="component" value="Chromosome"/>
</dbReference>
<proteinExistence type="predicted"/>